<protein>
    <submittedName>
        <fullName evidence="1">Uncharacterized protein</fullName>
    </submittedName>
</protein>
<accession>A0ABR1C895</accession>
<keyword evidence="2" id="KW-1185">Reference proteome</keyword>
<gene>
    <name evidence="1" type="primary">Necator_chrII.g5912</name>
    <name evidence="1" type="ORF">RB195_018119</name>
</gene>
<proteinExistence type="predicted"/>
<name>A0ABR1C895_NECAM</name>
<reference evidence="1 2" key="1">
    <citation type="submission" date="2023-08" db="EMBL/GenBank/DDBJ databases">
        <title>A Necator americanus chromosomal reference genome.</title>
        <authorList>
            <person name="Ilik V."/>
            <person name="Petrzelkova K.J."/>
            <person name="Pardy F."/>
            <person name="Fuh T."/>
            <person name="Niatou-Singa F.S."/>
            <person name="Gouil Q."/>
            <person name="Baker L."/>
            <person name="Ritchie M.E."/>
            <person name="Jex A.R."/>
            <person name="Gazzola D."/>
            <person name="Li H."/>
            <person name="Toshio Fujiwara R."/>
            <person name="Zhan B."/>
            <person name="Aroian R.V."/>
            <person name="Pafco B."/>
            <person name="Schwarz E.M."/>
        </authorList>
    </citation>
    <scope>NUCLEOTIDE SEQUENCE [LARGE SCALE GENOMIC DNA]</scope>
    <source>
        <strain evidence="1 2">Aroian</strain>
        <tissue evidence="1">Whole animal</tissue>
    </source>
</reference>
<organism evidence="1 2">
    <name type="scientific">Necator americanus</name>
    <name type="common">Human hookworm</name>
    <dbReference type="NCBI Taxonomy" id="51031"/>
    <lineage>
        <taxon>Eukaryota</taxon>
        <taxon>Metazoa</taxon>
        <taxon>Ecdysozoa</taxon>
        <taxon>Nematoda</taxon>
        <taxon>Chromadorea</taxon>
        <taxon>Rhabditida</taxon>
        <taxon>Rhabditina</taxon>
        <taxon>Rhabditomorpha</taxon>
        <taxon>Strongyloidea</taxon>
        <taxon>Ancylostomatidae</taxon>
        <taxon>Bunostominae</taxon>
        <taxon>Necator</taxon>
    </lineage>
</organism>
<evidence type="ECO:0000313" key="2">
    <source>
        <dbReference type="Proteomes" id="UP001303046"/>
    </source>
</evidence>
<dbReference type="EMBL" id="JAVFWL010000002">
    <property type="protein sequence ID" value="KAK6734732.1"/>
    <property type="molecule type" value="Genomic_DNA"/>
</dbReference>
<comment type="caution">
    <text evidence="1">The sequence shown here is derived from an EMBL/GenBank/DDBJ whole genome shotgun (WGS) entry which is preliminary data.</text>
</comment>
<evidence type="ECO:0000313" key="1">
    <source>
        <dbReference type="EMBL" id="KAK6734732.1"/>
    </source>
</evidence>
<dbReference type="Proteomes" id="UP001303046">
    <property type="component" value="Unassembled WGS sequence"/>
</dbReference>
<sequence length="95" mass="10726">METAEDNSKDAFYDELNPLVSKISSQWSLSQSKNAKMGLEQQSNVLGKWYYLAERTSDNGHRLWSTCANRRSSSSLPRLRGIIDAISSRGRGQPF</sequence>